<dbReference type="PANTHER" id="PTHR35204">
    <property type="entry name" value="YALI0A21131P"/>
    <property type="match status" value="1"/>
</dbReference>
<dbReference type="STRING" id="1095629.A0A0C9WPY6"/>
<reference evidence="3" key="2">
    <citation type="submission" date="2015-01" db="EMBL/GenBank/DDBJ databases">
        <title>Evolutionary Origins and Diversification of the Mycorrhizal Mutualists.</title>
        <authorList>
            <consortium name="DOE Joint Genome Institute"/>
            <consortium name="Mycorrhizal Genomics Consortium"/>
            <person name="Kohler A."/>
            <person name="Kuo A."/>
            <person name="Nagy L.G."/>
            <person name="Floudas D."/>
            <person name="Copeland A."/>
            <person name="Barry K.W."/>
            <person name="Cichocki N."/>
            <person name="Veneault-Fourrey C."/>
            <person name="LaButti K."/>
            <person name="Lindquist E.A."/>
            <person name="Lipzen A."/>
            <person name="Lundell T."/>
            <person name="Morin E."/>
            <person name="Murat C."/>
            <person name="Riley R."/>
            <person name="Ohm R."/>
            <person name="Sun H."/>
            <person name="Tunlid A."/>
            <person name="Henrissat B."/>
            <person name="Grigoriev I.V."/>
            <person name="Hibbett D.S."/>
            <person name="Martin F."/>
        </authorList>
    </citation>
    <scope>NUCLEOTIDE SEQUENCE [LARGE SCALE GENOMIC DNA]</scope>
    <source>
        <strain evidence="3">LaAM-08-1</strain>
    </source>
</reference>
<dbReference type="PANTHER" id="PTHR35204:SF1">
    <property type="entry name" value="ENTEROTOXIN"/>
    <property type="match status" value="1"/>
</dbReference>
<gene>
    <name evidence="2" type="ORF">K443DRAFT_51554</name>
</gene>
<dbReference type="OrthoDB" id="10261782at2759"/>
<protein>
    <submittedName>
        <fullName evidence="2">Uncharacterized protein</fullName>
    </submittedName>
</protein>
<dbReference type="InterPro" id="IPR038921">
    <property type="entry name" value="YOR389W-like"/>
</dbReference>
<feature type="non-terminal residue" evidence="2">
    <location>
        <position position="451"/>
    </location>
</feature>
<organism evidence="2 3">
    <name type="scientific">Laccaria amethystina LaAM-08-1</name>
    <dbReference type="NCBI Taxonomy" id="1095629"/>
    <lineage>
        <taxon>Eukaryota</taxon>
        <taxon>Fungi</taxon>
        <taxon>Dikarya</taxon>
        <taxon>Basidiomycota</taxon>
        <taxon>Agaricomycotina</taxon>
        <taxon>Agaricomycetes</taxon>
        <taxon>Agaricomycetidae</taxon>
        <taxon>Agaricales</taxon>
        <taxon>Agaricineae</taxon>
        <taxon>Hydnangiaceae</taxon>
        <taxon>Laccaria</taxon>
    </lineage>
</organism>
<feature type="chain" id="PRO_5002205497" evidence="1">
    <location>
        <begin position="21"/>
        <end position="451"/>
    </location>
</feature>
<keyword evidence="1" id="KW-0732">Signal</keyword>
<feature type="signal peptide" evidence="1">
    <location>
        <begin position="1"/>
        <end position="20"/>
    </location>
</feature>
<dbReference type="Proteomes" id="UP000054477">
    <property type="component" value="Unassembled WGS sequence"/>
</dbReference>
<keyword evidence="3" id="KW-1185">Reference proteome</keyword>
<evidence type="ECO:0000256" key="1">
    <source>
        <dbReference type="SAM" id="SignalP"/>
    </source>
</evidence>
<evidence type="ECO:0000313" key="3">
    <source>
        <dbReference type="Proteomes" id="UP000054477"/>
    </source>
</evidence>
<reference evidence="2 3" key="1">
    <citation type="submission" date="2014-04" db="EMBL/GenBank/DDBJ databases">
        <authorList>
            <consortium name="DOE Joint Genome Institute"/>
            <person name="Kuo A."/>
            <person name="Kohler A."/>
            <person name="Nagy L.G."/>
            <person name="Floudas D."/>
            <person name="Copeland A."/>
            <person name="Barry K.W."/>
            <person name="Cichocki N."/>
            <person name="Veneault-Fourrey C."/>
            <person name="LaButti K."/>
            <person name="Lindquist E.A."/>
            <person name="Lipzen A."/>
            <person name="Lundell T."/>
            <person name="Morin E."/>
            <person name="Murat C."/>
            <person name="Sun H."/>
            <person name="Tunlid A."/>
            <person name="Henrissat B."/>
            <person name="Grigoriev I.V."/>
            <person name="Hibbett D.S."/>
            <person name="Martin F."/>
            <person name="Nordberg H.P."/>
            <person name="Cantor M.N."/>
            <person name="Hua S.X."/>
        </authorList>
    </citation>
    <scope>NUCLEOTIDE SEQUENCE [LARGE SCALE GENOMIC DNA]</scope>
    <source>
        <strain evidence="2 3">LaAM-08-1</strain>
    </source>
</reference>
<dbReference type="AlphaFoldDB" id="A0A0C9WPY6"/>
<evidence type="ECO:0000313" key="2">
    <source>
        <dbReference type="EMBL" id="KIJ89708.1"/>
    </source>
</evidence>
<dbReference type="HOGENOM" id="CLU_017366_2_1_1"/>
<name>A0A0C9WPY6_9AGAR</name>
<proteinExistence type="predicted"/>
<accession>A0A0C9WPY6</accession>
<dbReference type="EMBL" id="KN839487">
    <property type="protein sequence ID" value="KIJ89708.1"/>
    <property type="molecule type" value="Genomic_DNA"/>
</dbReference>
<sequence>MGFRRWSYLVFLSCAALTRSVQIPIQVPTPPPNFKSTMPDIWDFNATPSLNSTSHFIFDTVGSLAQQWTNTRYRNGHTVVPGTVPVGTLLYHGTDQPEVPTEPDWIATDPDHSYVFCRTSSASGNSGCWHLTLVVTRPLRVLYFDGSSAAKMQGGPMDSQDITVWGQVKPEWTWNERKRINDLCEWGRKFGLDGFMRMEVDFEIMLCDFANGVEVVSHLNLDPGKDAHPGDPEPELLSSLFLSPTYVLQYRSIEAGRWHNTYPGETRVKLDLSRLISFYDTNLFPSLVFARFGQERWKHRLQELNTVDLKTFQARLLEILKQSDHAGSGVDWSTLIHVVVNRYAERLEILHHLLNTTSTAQHAKRAQGHLRSMVVQHILYTSMPSSESTNYSWAAPVYEDCATTHTRYISSAPSLSVRMSKSESLILHSIQEVSKEICRVVVGMWAGGVEL</sequence>